<dbReference type="InterPro" id="IPR002347">
    <property type="entry name" value="SDR_fam"/>
</dbReference>
<dbReference type="CDD" id="cd05344">
    <property type="entry name" value="BKR_like_SDR_like"/>
    <property type="match status" value="1"/>
</dbReference>
<comment type="similarity">
    <text evidence="1">Belongs to the short-chain dehydrogenases/reductases (SDR) family.</text>
</comment>
<dbReference type="PANTHER" id="PTHR42879">
    <property type="entry name" value="3-OXOACYL-(ACYL-CARRIER-PROTEIN) REDUCTASE"/>
    <property type="match status" value="1"/>
</dbReference>
<dbReference type="PRINTS" id="PR00081">
    <property type="entry name" value="GDHRDH"/>
</dbReference>
<dbReference type="Pfam" id="PF13561">
    <property type="entry name" value="adh_short_C2"/>
    <property type="match status" value="1"/>
</dbReference>
<organism evidence="2 3">
    <name type="scientific">Virgibacillus subterraneus</name>
    <dbReference type="NCBI Taxonomy" id="621109"/>
    <lineage>
        <taxon>Bacteria</taxon>
        <taxon>Bacillati</taxon>
        <taxon>Bacillota</taxon>
        <taxon>Bacilli</taxon>
        <taxon>Bacillales</taxon>
        <taxon>Bacillaceae</taxon>
        <taxon>Virgibacillus</taxon>
    </lineage>
</organism>
<dbReference type="PRINTS" id="PR00080">
    <property type="entry name" value="SDRFAMILY"/>
</dbReference>
<gene>
    <name evidence="2" type="ORF">SAMN05216232_1148</name>
</gene>
<protein>
    <submittedName>
        <fullName evidence="2">3-oxoacyl-[acyl-carrier protein] reductase</fullName>
    </submittedName>
</protein>
<evidence type="ECO:0000256" key="1">
    <source>
        <dbReference type="ARBA" id="ARBA00006484"/>
    </source>
</evidence>
<dbReference type="Gene3D" id="3.40.50.720">
    <property type="entry name" value="NAD(P)-binding Rossmann-like Domain"/>
    <property type="match status" value="1"/>
</dbReference>
<dbReference type="EMBL" id="FOEH01000001">
    <property type="protein sequence ID" value="SEP87039.1"/>
    <property type="molecule type" value="Genomic_DNA"/>
</dbReference>
<name>A0A1H9BDU0_9BACI</name>
<dbReference type="InterPro" id="IPR050259">
    <property type="entry name" value="SDR"/>
</dbReference>
<accession>A0A1H9BDU0</accession>
<proteinExistence type="inferred from homology"/>
<evidence type="ECO:0000313" key="3">
    <source>
        <dbReference type="Proteomes" id="UP000198733"/>
    </source>
</evidence>
<dbReference type="RefSeq" id="WP_092502899.1">
    <property type="nucleotide sequence ID" value="NZ_FOEH01000001.1"/>
</dbReference>
<keyword evidence="3" id="KW-1185">Reference proteome</keyword>
<dbReference type="InterPro" id="IPR036291">
    <property type="entry name" value="NAD(P)-bd_dom_sf"/>
</dbReference>
<evidence type="ECO:0000313" key="2">
    <source>
        <dbReference type="EMBL" id="SEP87039.1"/>
    </source>
</evidence>
<sequence length="263" mass="28379">MDLQLKGKSVLVTAASKGLGRAIATEFAKEGAHVLISSRSESTLSSTVKDIQQETGNDNISYIVCDMKNAEEIKQMAKHAVSVNGTIDVLVNNAGGPPAGKFADMSDEDWYHAFELNLLSFIRTTREVIPYMKKQGLGHIVNIASSSIKQSLDNLILSNTMRPAIVGLAKSLAREFAEDNILINTVGPGTIETDRVLELNQKKSDEQGVSVEGVKQEAVQQIPMKRYGKPDEFAKAIVFLASGANTYITGQSLIIDGGQVKAL</sequence>
<dbReference type="Proteomes" id="UP000198733">
    <property type="component" value="Unassembled WGS sequence"/>
</dbReference>
<dbReference type="SUPFAM" id="SSF51735">
    <property type="entry name" value="NAD(P)-binding Rossmann-fold domains"/>
    <property type="match status" value="1"/>
</dbReference>
<comment type="caution">
    <text evidence="2">The sequence shown here is derived from an EMBL/GenBank/DDBJ whole genome shotgun (WGS) entry which is preliminary data.</text>
</comment>
<dbReference type="PANTHER" id="PTHR42879:SF6">
    <property type="entry name" value="NADPH-DEPENDENT REDUCTASE BACG"/>
    <property type="match status" value="1"/>
</dbReference>
<reference evidence="2 3" key="1">
    <citation type="submission" date="2016-10" db="EMBL/GenBank/DDBJ databases">
        <authorList>
            <person name="Varghese N."/>
            <person name="Submissions S."/>
        </authorList>
    </citation>
    <scope>NUCLEOTIDE SEQUENCE [LARGE SCALE GENOMIC DNA]</scope>
    <source>
        <strain evidence="2 3">CGMCC 1.7734</strain>
    </source>
</reference>